<evidence type="ECO:0000256" key="10">
    <source>
        <dbReference type="HAMAP-Rule" id="MF_01331"/>
    </source>
</evidence>
<feature type="region of interest" description="Disordered" evidence="14">
    <location>
        <begin position="124"/>
        <end position="173"/>
    </location>
</feature>
<dbReference type="GO" id="GO:0022625">
    <property type="term" value="C:cytosolic large ribosomal subunit"/>
    <property type="evidence" value="ECO:0007669"/>
    <property type="project" value="TreeGrafter"/>
</dbReference>
<dbReference type="PANTHER" id="PTHR13501:SF8">
    <property type="entry name" value="LARGE RIBOSOMAL SUBUNIT PROTEIN UL22M"/>
    <property type="match status" value="1"/>
</dbReference>
<gene>
    <name evidence="10 15" type="primary">rplV</name>
    <name evidence="15" type="ORF">P271_218</name>
</gene>
<dbReference type="GO" id="GO:0019843">
    <property type="term" value="F:rRNA binding"/>
    <property type="evidence" value="ECO:0007669"/>
    <property type="project" value="UniProtKB-UniRule"/>
</dbReference>
<dbReference type="InterPro" id="IPR005727">
    <property type="entry name" value="Ribosomal_uL22_bac/chlpt-type"/>
</dbReference>
<evidence type="ECO:0000313" key="15">
    <source>
        <dbReference type="EMBL" id="KFB07385.1"/>
    </source>
</evidence>
<evidence type="ECO:0000256" key="13">
    <source>
        <dbReference type="RuleBase" id="RU004008"/>
    </source>
</evidence>
<dbReference type="SUPFAM" id="SSF54843">
    <property type="entry name" value="Ribosomal protein L22"/>
    <property type="match status" value="1"/>
</dbReference>
<dbReference type="GO" id="GO:0006412">
    <property type="term" value="P:translation"/>
    <property type="evidence" value="ECO:0007669"/>
    <property type="project" value="UniProtKB-UniRule"/>
</dbReference>
<dbReference type="InterPro" id="IPR036394">
    <property type="entry name" value="Ribosomal_uL22_sf"/>
</dbReference>
<dbReference type="Pfam" id="PF00237">
    <property type="entry name" value="Ribosomal_L22"/>
    <property type="match status" value="1"/>
</dbReference>
<comment type="caution">
    <text evidence="15">The sequence shown here is derived from an EMBL/GenBank/DDBJ whole genome shotgun (WGS) entry which is preliminary data.</text>
</comment>
<dbReference type="NCBIfam" id="TIGR01044">
    <property type="entry name" value="rplV_bact"/>
    <property type="match status" value="1"/>
</dbReference>
<accession>A0A084U349</accession>
<comment type="function">
    <text evidence="8">This protein binds specifically to 23S rRNA; its binding is stimulated by other ribosomal proteins, e.g. L4, L17, and L20. It is important during the early stages of 50S assembly. It makes multiple contacts with different domains of the 23S rRNA in the assembled 50S subunit and ribosome.</text>
</comment>
<evidence type="ECO:0000256" key="8">
    <source>
        <dbReference type="ARBA" id="ARBA00025084"/>
    </source>
</evidence>
<keyword evidence="7 10" id="KW-0687">Ribonucleoprotein</keyword>
<evidence type="ECO:0000256" key="2">
    <source>
        <dbReference type="ARBA" id="ARBA00009451"/>
    </source>
</evidence>
<keyword evidence="16" id="KW-1185">Reference proteome</keyword>
<dbReference type="InterPro" id="IPR018260">
    <property type="entry name" value="Ribosomal_uL22_CS"/>
</dbReference>
<evidence type="ECO:0000256" key="12">
    <source>
        <dbReference type="RuleBase" id="RU004006"/>
    </source>
</evidence>
<sequence length="339" mass="38378">MKARAIQRHIHLSPRKAKLVCDLIRNKNATVAINILENTRKKAAPIVLKLLHSAIANATNNHALSGDKLYVYHIVANQGQTLKRTNPRAKGSADLLKKRHCHIEIILSDDPNERAKDLALIKERQAKRAKNNKGYSAKQRAGKVEKKKREDKPVVKKPAPAKKPEPKKVEQKPVVERKVSAEALKREQEQLKVVETKPVEKTADKKTAKPVEVEKTAIIMISASPKHADILLDDPSKKVFFYKVTPVNKVKRVLIYATAPIQGVVGEFDLEKIDIKAVSTIWKNYGANSVLSKKEYDEYYKDKKEAHAMISKEAFRYSKPKKLEDFNMKKGPSGFQYLK</sequence>
<dbReference type="GeneID" id="96867267"/>
<evidence type="ECO:0000256" key="11">
    <source>
        <dbReference type="RuleBase" id="RU004005"/>
    </source>
</evidence>
<dbReference type="GO" id="GO:0003735">
    <property type="term" value="F:structural constituent of ribosome"/>
    <property type="evidence" value="ECO:0007669"/>
    <property type="project" value="InterPro"/>
</dbReference>
<proteinExistence type="inferred from homology"/>
<comment type="function">
    <text evidence="10 13">This protein binds specifically to 23S rRNA; its binding is stimulated by other ribosomal proteins, e.g., L4, L17, and L20. It is important during the early stages of 50S assembly. It makes multiple contacts with different domains of the 23S rRNA in the assembled 50S subunit and ribosome.</text>
</comment>
<evidence type="ECO:0000313" key="16">
    <source>
        <dbReference type="Proteomes" id="UP000028523"/>
    </source>
</evidence>
<dbReference type="Gene3D" id="2.30.130.30">
    <property type="entry name" value="Hypothetical protein"/>
    <property type="match status" value="1"/>
</dbReference>
<evidence type="ECO:0000256" key="7">
    <source>
        <dbReference type="ARBA" id="ARBA00023274"/>
    </source>
</evidence>
<keyword evidence="6 10" id="KW-0689">Ribosomal protein</keyword>
<dbReference type="Gene3D" id="3.90.470.10">
    <property type="entry name" value="Ribosomal protein L22/L17"/>
    <property type="match status" value="1"/>
</dbReference>
<keyword evidence="4 10" id="KW-0699">rRNA-binding</keyword>
<reference evidence="15 16" key="1">
    <citation type="journal article" date="2014" name="PLoS ONE">
        <title>Reduction of Hydrogen Peroxide Accumulation and Toxicity by a Catalase from Mycoplasma iowae.</title>
        <authorList>
            <person name="Pritchard R.E."/>
            <person name="Prassinos A.J."/>
            <person name="Osborne J.D."/>
            <person name="Raviv Z."/>
            <person name="Balish M.F."/>
        </authorList>
    </citation>
    <scope>NUCLEOTIDE SEQUENCE [LARGE SCALE GENOMIC DNA]</scope>
    <source>
        <strain evidence="15 16">DK-CPA</strain>
    </source>
</reference>
<evidence type="ECO:0000256" key="4">
    <source>
        <dbReference type="ARBA" id="ARBA00022730"/>
    </source>
</evidence>
<dbReference type="AlphaFoldDB" id="A0A084U349"/>
<keyword evidence="5 10" id="KW-0694">RNA-binding</keyword>
<dbReference type="CDD" id="cd00336">
    <property type="entry name" value="Ribosomal_L22"/>
    <property type="match status" value="1"/>
</dbReference>
<dbReference type="RefSeq" id="WP_004024699.1">
    <property type="nucleotide sequence ID" value="NZ_AWQU01000085.1"/>
</dbReference>
<dbReference type="InterPro" id="IPR001063">
    <property type="entry name" value="Ribosomal_uL22"/>
</dbReference>
<organism evidence="15 16">
    <name type="scientific">Malacoplasma iowae DK-CPA</name>
    <dbReference type="NCBI Taxonomy" id="1394179"/>
    <lineage>
        <taxon>Bacteria</taxon>
        <taxon>Bacillati</taxon>
        <taxon>Mycoplasmatota</taxon>
        <taxon>Mycoplasmoidales</taxon>
        <taxon>Mycoplasmoidaceae</taxon>
        <taxon>Malacoplasma</taxon>
    </lineage>
</organism>
<evidence type="ECO:0000256" key="9">
    <source>
        <dbReference type="ARBA" id="ARBA00035207"/>
    </source>
</evidence>
<evidence type="ECO:0000256" key="1">
    <source>
        <dbReference type="ARBA" id="ARBA00003478"/>
    </source>
</evidence>
<feature type="compositionally biased region" description="Basic and acidic residues" evidence="14">
    <location>
        <begin position="162"/>
        <end position="173"/>
    </location>
</feature>
<evidence type="ECO:0000256" key="14">
    <source>
        <dbReference type="SAM" id="MobiDB-lite"/>
    </source>
</evidence>
<evidence type="ECO:0000256" key="3">
    <source>
        <dbReference type="ARBA" id="ARBA00011838"/>
    </source>
</evidence>
<comment type="similarity">
    <text evidence="2 10 11">Belongs to the universal ribosomal protein uL22 family.</text>
</comment>
<protein>
    <recommendedName>
        <fullName evidence="9 10">Large ribosomal subunit protein uL22</fullName>
    </recommendedName>
</protein>
<feature type="compositionally biased region" description="Basic and acidic residues" evidence="14">
    <location>
        <begin position="142"/>
        <end position="154"/>
    </location>
</feature>
<name>A0A084U349_MALIO</name>
<dbReference type="HAMAP" id="MF_01331_B">
    <property type="entry name" value="Ribosomal_uL22_B"/>
    <property type="match status" value="1"/>
</dbReference>
<dbReference type="InterPro" id="IPR047867">
    <property type="entry name" value="Ribosomal_uL22_bac/org-type"/>
</dbReference>
<comment type="subunit">
    <text evidence="3 10 12">Part of the 50S ribosomal subunit.</text>
</comment>
<dbReference type="Proteomes" id="UP000028523">
    <property type="component" value="Unassembled WGS sequence"/>
</dbReference>
<evidence type="ECO:0000256" key="6">
    <source>
        <dbReference type="ARBA" id="ARBA00022980"/>
    </source>
</evidence>
<comment type="function">
    <text evidence="1 10">The globular domain of the protein is located near the polypeptide exit tunnel on the outside of the subunit, while an extended beta-hairpin is found that lines the wall of the exit tunnel in the center of the 70S ribosome.</text>
</comment>
<dbReference type="PANTHER" id="PTHR13501">
    <property type="entry name" value="CHLOROPLAST 50S RIBOSOMAL PROTEIN L22-RELATED"/>
    <property type="match status" value="1"/>
</dbReference>
<evidence type="ECO:0000256" key="5">
    <source>
        <dbReference type="ARBA" id="ARBA00022884"/>
    </source>
</evidence>
<dbReference type="PROSITE" id="PS00464">
    <property type="entry name" value="RIBOSOMAL_L22"/>
    <property type="match status" value="1"/>
</dbReference>
<dbReference type="EMBL" id="AWQU01000085">
    <property type="protein sequence ID" value="KFB07385.1"/>
    <property type="molecule type" value="Genomic_DNA"/>
</dbReference>